<sequence length="40" mass="4792">MYLHNGSQDYDLMGFTQEQITRDVLDQFESHRQLLGRVYS</sequence>
<reference evidence="1 2" key="1">
    <citation type="submission" date="2022-07" db="EMBL/GenBank/DDBJ databases">
        <title>Characterization of plant growth promoting rhizobacteria (PGPR) for use as bioinoculants in agriculture.</title>
        <authorList>
            <person name="Hassen A.I."/>
            <person name="Pierneef R."/>
        </authorList>
    </citation>
    <scope>NUCLEOTIDE SEQUENCE [LARGE SCALE GENOMIC DNA]</scope>
    <source>
        <strain evidence="1 2">SARCC-3054</strain>
    </source>
</reference>
<evidence type="ECO:0000313" key="1">
    <source>
        <dbReference type="EMBL" id="MCY0111990.1"/>
    </source>
</evidence>
<gene>
    <name evidence="1" type="ORF">NQF78_27185</name>
</gene>
<dbReference type="Proteomes" id="UP001207830">
    <property type="component" value="Unassembled WGS sequence"/>
</dbReference>
<keyword evidence="2" id="KW-1185">Reference proteome</keyword>
<proteinExistence type="predicted"/>
<accession>A0ABT3Z3W2</accession>
<name>A0ABT3Z3W2_9PSED</name>
<protein>
    <submittedName>
        <fullName evidence="1">Uncharacterized protein</fullName>
    </submittedName>
</protein>
<comment type="caution">
    <text evidence="1">The sequence shown here is derived from an EMBL/GenBank/DDBJ whole genome shotgun (WGS) entry which is preliminary data.</text>
</comment>
<dbReference type="EMBL" id="JANIGP010000038">
    <property type="protein sequence ID" value="MCY0111990.1"/>
    <property type="molecule type" value="Genomic_DNA"/>
</dbReference>
<organism evidence="1 2">
    <name type="scientific">Pseudomonas monsensis</name>
    <dbReference type="NCBI Taxonomy" id="2745509"/>
    <lineage>
        <taxon>Bacteria</taxon>
        <taxon>Pseudomonadati</taxon>
        <taxon>Pseudomonadota</taxon>
        <taxon>Gammaproteobacteria</taxon>
        <taxon>Pseudomonadales</taxon>
        <taxon>Pseudomonadaceae</taxon>
        <taxon>Pseudomonas</taxon>
    </lineage>
</organism>
<evidence type="ECO:0000313" key="2">
    <source>
        <dbReference type="Proteomes" id="UP001207830"/>
    </source>
</evidence>